<gene>
    <name evidence="7" type="ORF">SFRICE_003245</name>
</gene>
<dbReference type="GO" id="GO:0003677">
    <property type="term" value="F:DNA binding"/>
    <property type="evidence" value="ECO:0007669"/>
    <property type="project" value="InterPro"/>
</dbReference>
<name>A0A2H1VI26_SPOFR</name>
<dbReference type="AlphaFoldDB" id="A0A2H1VI26"/>
<evidence type="ECO:0000256" key="4">
    <source>
        <dbReference type="ARBA" id="ARBA00022833"/>
    </source>
</evidence>
<dbReference type="GO" id="GO:0005634">
    <property type="term" value="C:nucleus"/>
    <property type="evidence" value="ECO:0007669"/>
    <property type="project" value="UniProtKB-SubCell"/>
</dbReference>
<keyword evidence="3" id="KW-0863">Zinc-finger</keyword>
<dbReference type="GO" id="GO:0008270">
    <property type="term" value="F:zinc ion binding"/>
    <property type="evidence" value="ECO:0007669"/>
    <property type="project" value="UniProtKB-KW"/>
</dbReference>
<evidence type="ECO:0000256" key="2">
    <source>
        <dbReference type="ARBA" id="ARBA00022723"/>
    </source>
</evidence>
<dbReference type="InterPro" id="IPR001510">
    <property type="entry name" value="Znf_PARP"/>
</dbReference>
<evidence type="ECO:0000256" key="3">
    <source>
        <dbReference type="ARBA" id="ARBA00022771"/>
    </source>
</evidence>
<evidence type="ECO:0000256" key="1">
    <source>
        <dbReference type="ARBA" id="ARBA00004123"/>
    </source>
</evidence>
<keyword evidence="5" id="KW-0539">Nucleus</keyword>
<evidence type="ECO:0000259" key="6">
    <source>
        <dbReference type="PROSITE" id="PS50064"/>
    </source>
</evidence>
<dbReference type="SMART" id="SM01336">
    <property type="entry name" value="zf-PARP"/>
    <property type="match status" value="1"/>
</dbReference>
<dbReference type="Gene3D" id="3.30.1740.10">
    <property type="entry name" value="Zinc finger, PARP-type"/>
    <property type="match status" value="1"/>
</dbReference>
<evidence type="ECO:0000256" key="5">
    <source>
        <dbReference type="ARBA" id="ARBA00023242"/>
    </source>
</evidence>
<accession>A0A2H1VI26</accession>
<keyword evidence="4" id="KW-0862">Zinc</keyword>
<evidence type="ECO:0000313" key="7">
    <source>
        <dbReference type="EMBL" id="SOQ40485.1"/>
    </source>
</evidence>
<protein>
    <submittedName>
        <fullName evidence="7">SFRICE_003245</fullName>
    </submittedName>
</protein>
<comment type="subcellular location">
    <subcellularLocation>
        <location evidence="1">Nucleus</location>
    </subcellularLocation>
</comment>
<dbReference type="Pfam" id="PF00645">
    <property type="entry name" value="zf-PARP"/>
    <property type="match status" value="1"/>
</dbReference>
<dbReference type="PROSITE" id="PS00347">
    <property type="entry name" value="ZF_PARP_1"/>
    <property type="match status" value="1"/>
</dbReference>
<dbReference type="SUPFAM" id="SSF57716">
    <property type="entry name" value="Glucocorticoid receptor-like (DNA-binding domain)"/>
    <property type="match status" value="1"/>
</dbReference>
<dbReference type="InterPro" id="IPR036957">
    <property type="entry name" value="Znf_PARP_sf"/>
</dbReference>
<dbReference type="PROSITE" id="PS50064">
    <property type="entry name" value="ZF_PARP_2"/>
    <property type="match status" value="1"/>
</dbReference>
<keyword evidence="2" id="KW-0479">Metal-binding</keyword>
<sequence length="135" mass="16062">MYPFPRESYYVDLSIHKFKAEYAKSGRMKCKGCGQEIDKDTVRIAIIERVTCQLFCANEYKWHHERCFFKKVRVVITPEHIRDFSTLKDKDQIRIKSILEKIAAKYSEKKRRIEDDIKPSKKIKVETNKDNDVEG</sequence>
<organism evidence="7">
    <name type="scientific">Spodoptera frugiperda</name>
    <name type="common">Fall armyworm</name>
    <dbReference type="NCBI Taxonomy" id="7108"/>
    <lineage>
        <taxon>Eukaryota</taxon>
        <taxon>Metazoa</taxon>
        <taxon>Ecdysozoa</taxon>
        <taxon>Arthropoda</taxon>
        <taxon>Hexapoda</taxon>
        <taxon>Insecta</taxon>
        <taxon>Pterygota</taxon>
        <taxon>Neoptera</taxon>
        <taxon>Endopterygota</taxon>
        <taxon>Lepidoptera</taxon>
        <taxon>Glossata</taxon>
        <taxon>Ditrysia</taxon>
        <taxon>Noctuoidea</taxon>
        <taxon>Noctuidae</taxon>
        <taxon>Amphipyrinae</taxon>
        <taxon>Spodoptera</taxon>
    </lineage>
</organism>
<feature type="domain" description="PARP-type" evidence="6">
    <location>
        <begin position="18"/>
        <end position="103"/>
    </location>
</feature>
<proteinExistence type="predicted"/>
<reference evidence="7" key="1">
    <citation type="submission" date="2016-07" db="EMBL/GenBank/DDBJ databases">
        <authorList>
            <person name="Bretaudeau A."/>
        </authorList>
    </citation>
    <scope>NUCLEOTIDE SEQUENCE</scope>
    <source>
        <strain evidence="7">Rice</strain>
        <tissue evidence="7">Whole body</tissue>
    </source>
</reference>
<dbReference type="EMBL" id="ODYU01002680">
    <property type="protein sequence ID" value="SOQ40485.1"/>
    <property type="molecule type" value="Genomic_DNA"/>
</dbReference>